<dbReference type="GeneID" id="20643295"/>
<evidence type="ECO:0000313" key="4">
    <source>
        <dbReference type="Proteomes" id="UP000002640"/>
    </source>
</evidence>
<dbReference type="InterPro" id="IPR058256">
    <property type="entry name" value="WLGC"/>
</dbReference>
<dbReference type="Pfam" id="PF26605">
    <property type="entry name" value="WLGC"/>
    <property type="match status" value="1"/>
</dbReference>
<dbReference type="EMBL" id="JH159152">
    <property type="protein sequence ID" value="EGZ22973.1"/>
    <property type="molecule type" value="Genomic_DNA"/>
</dbReference>
<reference evidence="3 4" key="1">
    <citation type="journal article" date="2006" name="Science">
        <title>Phytophthora genome sequences uncover evolutionary origins and mechanisms of pathogenesis.</title>
        <authorList>
            <person name="Tyler B.M."/>
            <person name="Tripathy S."/>
            <person name="Zhang X."/>
            <person name="Dehal P."/>
            <person name="Jiang R.H."/>
            <person name="Aerts A."/>
            <person name="Arredondo F.D."/>
            <person name="Baxter L."/>
            <person name="Bensasson D."/>
            <person name="Beynon J.L."/>
            <person name="Chapman J."/>
            <person name="Damasceno C.M."/>
            <person name="Dorrance A.E."/>
            <person name="Dou D."/>
            <person name="Dickerman A.W."/>
            <person name="Dubchak I.L."/>
            <person name="Garbelotto M."/>
            <person name="Gijzen M."/>
            <person name="Gordon S.G."/>
            <person name="Govers F."/>
            <person name="Grunwald N.J."/>
            <person name="Huang W."/>
            <person name="Ivors K.L."/>
            <person name="Jones R.W."/>
            <person name="Kamoun S."/>
            <person name="Krampis K."/>
            <person name="Lamour K.H."/>
            <person name="Lee M.K."/>
            <person name="McDonald W.H."/>
            <person name="Medina M."/>
            <person name="Meijer H.J."/>
            <person name="Nordberg E.K."/>
            <person name="Maclean D.J."/>
            <person name="Ospina-Giraldo M.D."/>
            <person name="Morris P.F."/>
            <person name="Phuntumart V."/>
            <person name="Putnam N.H."/>
            <person name="Rash S."/>
            <person name="Rose J.K."/>
            <person name="Sakihama Y."/>
            <person name="Salamov A.A."/>
            <person name="Savidor A."/>
            <person name="Scheuring C.F."/>
            <person name="Smith B.M."/>
            <person name="Sobral B.W."/>
            <person name="Terry A."/>
            <person name="Torto-Alalibo T.A."/>
            <person name="Win J."/>
            <person name="Xu Z."/>
            <person name="Zhang H."/>
            <person name="Grigoriev I.V."/>
            <person name="Rokhsar D.S."/>
            <person name="Boore J.L."/>
        </authorList>
    </citation>
    <scope>NUCLEOTIDE SEQUENCE [LARGE SCALE GENOMIC DNA]</scope>
    <source>
        <strain evidence="3 4">P6497</strain>
    </source>
</reference>
<gene>
    <name evidence="3" type="ORF">PHYSODRAFT_310614</name>
</gene>
<feature type="domain" description="WLGC" evidence="2">
    <location>
        <begin position="383"/>
        <end position="449"/>
    </location>
</feature>
<dbReference type="InterPro" id="IPR032675">
    <property type="entry name" value="LRR_dom_sf"/>
</dbReference>
<dbReference type="RefSeq" id="XP_009518261.1">
    <property type="nucleotide sequence ID" value="XM_009519966.1"/>
</dbReference>
<dbReference type="Gene3D" id="3.80.10.10">
    <property type="entry name" value="Ribonuclease Inhibitor"/>
    <property type="match status" value="1"/>
</dbReference>
<evidence type="ECO:0000256" key="1">
    <source>
        <dbReference type="SAM" id="Phobius"/>
    </source>
</evidence>
<evidence type="ECO:0000259" key="2">
    <source>
        <dbReference type="Pfam" id="PF26605"/>
    </source>
</evidence>
<keyword evidence="1" id="KW-0472">Membrane</keyword>
<dbReference type="InParanoid" id="G4YSF7"/>
<dbReference type="AlphaFoldDB" id="G4YSF7"/>
<keyword evidence="1" id="KW-1133">Transmembrane helix</keyword>
<organism evidence="3 4">
    <name type="scientific">Phytophthora sojae (strain P6497)</name>
    <name type="common">Soybean stem and root rot agent</name>
    <name type="synonym">Phytophthora megasperma f. sp. glycines</name>
    <dbReference type="NCBI Taxonomy" id="1094619"/>
    <lineage>
        <taxon>Eukaryota</taxon>
        <taxon>Sar</taxon>
        <taxon>Stramenopiles</taxon>
        <taxon>Oomycota</taxon>
        <taxon>Peronosporomycetes</taxon>
        <taxon>Peronosporales</taxon>
        <taxon>Peronosporaceae</taxon>
        <taxon>Phytophthora</taxon>
    </lineage>
</organism>
<name>G4YSF7_PHYSP</name>
<feature type="transmembrane region" description="Helical" evidence="1">
    <location>
        <begin position="83"/>
        <end position="101"/>
    </location>
</feature>
<keyword evidence="1" id="KW-0812">Transmembrane</keyword>
<sequence>MVIYCLSTFSLDRQKIAVNHDVFPDRWFERNARVIANPVQTDVIYKALTSLQMFSVVDWSLRVGVHLVFSYRLYRVAEFPKRNFASASFFIIFAVAVVVFVEKSVWTSALACQSHPECVVKAHRWTIVEEGSLTQCPCLTLVDEDLAPKTFDEWMKPRDATLKLKQLAATGDLRTIKLTNRYLPILPDELRACRHVRHLYEFIELEYLYVEGSLANSLRELPSSMFDDMASLSFIHLGMHVRMASLPSFKSLSSPKALTLAVLASLIELPSFDNLHNLERLMLVFLPTIQTLPDLKSLQKLKAFFVNDRGSWCCNGFLHDCDLQNSFCTAQPFWGIPSATCLPSTPAYKATDATLAVFQKFSATVCKKKRETTSLDPGFPTQETIAQCGGILYRKCELPEHKEAMCYNARFMAIFCSSGPLAIEMRRRQIRLGIGDKCNPEYEAWLGCT</sequence>
<dbReference type="SUPFAM" id="SSF52058">
    <property type="entry name" value="L domain-like"/>
    <property type="match status" value="1"/>
</dbReference>
<dbReference type="KEGG" id="psoj:PHYSODRAFT_310614"/>
<proteinExistence type="predicted"/>
<keyword evidence="4" id="KW-1185">Reference proteome</keyword>
<dbReference type="Proteomes" id="UP000002640">
    <property type="component" value="Unassembled WGS sequence"/>
</dbReference>
<accession>G4YSF7</accession>
<evidence type="ECO:0000313" key="3">
    <source>
        <dbReference type="EMBL" id="EGZ22973.1"/>
    </source>
</evidence>
<protein>
    <recommendedName>
        <fullName evidence="2">WLGC domain-containing protein</fullName>
    </recommendedName>
</protein>